<evidence type="ECO:0000259" key="5">
    <source>
        <dbReference type="Pfam" id="PF04234"/>
    </source>
</evidence>
<feature type="domain" description="CopC" evidence="5">
    <location>
        <begin position="16"/>
        <end position="109"/>
    </location>
</feature>
<dbReference type="Proteomes" id="UP000251577">
    <property type="component" value="Unassembled WGS sequence"/>
</dbReference>
<dbReference type="EMBL" id="QHCV01000012">
    <property type="protein sequence ID" value="RAV32722.1"/>
    <property type="molecule type" value="Genomic_DNA"/>
</dbReference>
<keyword evidence="1" id="KW-0732">Signal</keyword>
<feature type="region of interest" description="Disordered" evidence="3">
    <location>
        <begin position="94"/>
        <end position="148"/>
    </location>
</feature>
<dbReference type="Pfam" id="PF04234">
    <property type="entry name" value="CopC"/>
    <property type="match status" value="1"/>
</dbReference>
<feature type="transmembrane region" description="Helical" evidence="4">
    <location>
        <begin position="155"/>
        <end position="174"/>
    </location>
</feature>
<evidence type="ECO:0000313" key="7">
    <source>
        <dbReference type="Proteomes" id="UP000251577"/>
    </source>
</evidence>
<name>A0A364V7U7_9CORY</name>
<dbReference type="InterPro" id="IPR007348">
    <property type="entry name" value="CopC_dom"/>
</dbReference>
<evidence type="ECO:0000256" key="3">
    <source>
        <dbReference type="SAM" id="MobiDB-lite"/>
    </source>
</evidence>
<protein>
    <recommendedName>
        <fullName evidence="5">CopC domain-containing protein</fullName>
    </recommendedName>
</protein>
<dbReference type="InterPro" id="IPR014756">
    <property type="entry name" value="Ig_E-set"/>
</dbReference>
<comment type="caution">
    <text evidence="6">The sequence shown here is derived from an EMBL/GenBank/DDBJ whole genome shotgun (WGS) entry which is preliminary data.</text>
</comment>
<dbReference type="SUPFAM" id="SSF81296">
    <property type="entry name" value="E set domains"/>
    <property type="match status" value="1"/>
</dbReference>
<accession>A0A364V7U7</accession>
<evidence type="ECO:0000256" key="1">
    <source>
        <dbReference type="ARBA" id="ARBA00022729"/>
    </source>
</evidence>
<dbReference type="Gene3D" id="2.60.40.1220">
    <property type="match status" value="1"/>
</dbReference>
<evidence type="ECO:0000256" key="4">
    <source>
        <dbReference type="SAM" id="Phobius"/>
    </source>
</evidence>
<gene>
    <name evidence="6" type="ORF">DLJ54_02115</name>
</gene>
<sequence>MAAFLSVGLGGTAQAHDLVVHSYPENGSTITQPLDHIDLEFSGEPKDTFNTVALSRDGHVLVSAPPKTDGRKLSIDVPQSVPLSDGEYTVGYQITSSDGHSTRGSLKFNYDGPERQGSSESAAAPSETQAPETQAPEATANEAVQDNDRGGVPSWLLPVSGIVVVAGALAIAIARWRSLNKKD</sequence>
<dbReference type="InterPro" id="IPR014755">
    <property type="entry name" value="Cu-Rt/internalin_Ig-like"/>
</dbReference>
<keyword evidence="4" id="KW-1133">Transmembrane helix</keyword>
<evidence type="ECO:0000313" key="6">
    <source>
        <dbReference type="EMBL" id="RAV32722.1"/>
    </source>
</evidence>
<feature type="compositionally biased region" description="Polar residues" evidence="3">
    <location>
        <begin position="116"/>
        <end position="132"/>
    </location>
</feature>
<keyword evidence="4" id="KW-0472">Membrane</keyword>
<proteinExistence type="predicted"/>
<dbReference type="RefSeq" id="WP_113630211.1">
    <property type="nucleotide sequence ID" value="NZ_QHCV01000012.1"/>
</dbReference>
<dbReference type="GO" id="GO:0005507">
    <property type="term" value="F:copper ion binding"/>
    <property type="evidence" value="ECO:0007669"/>
    <property type="project" value="InterPro"/>
</dbReference>
<organism evidence="6 7">
    <name type="scientific">Corynebacterium heidelbergense</name>
    <dbReference type="NCBI Taxonomy" id="2055947"/>
    <lineage>
        <taxon>Bacteria</taxon>
        <taxon>Bacillati</taxon>
        <taxon>Actinomycetota</taxon>
        <taxon>Actinomycetes</taxon>
        <taxon>Mycobacteriales</taxon>
        <taxon>Corynebacteriaceae</taxon>
        <taxon>Corynebacterium</taxon>
    </lineage>
</organism>
<keyword evidence="7" id="KW-1185">Reference proteome</keyword>
<keyword evidence="2" id="KW-0186">Copper</keyword>
<feature type="compositionally biased region" description="Polar residues" evidence="3">
    <location>
        <begin position="94"/>
        <end position="104"/>
    </location>
</feature>
<keyword evidence="4" id="KW-0812">Transmembrane</keyword>
<reference evidence="6 7" key="1">
    <citation type="journal article" date="2018" name="Syst. Appl. Microbiol.">
        <title>Corynebacterium heidelbergense sp. nov., isolated from the preen glands of Egyptian geese (Alopochen aegyptiacus).</title>
        <authorList>
            <person name="Braun M.S."/>
            <person name="Wang E."/>
            <person name="Zimmermann S."/>
            <person name="Wink M."/>
        </authorList>
    </citation>
    <scope>NUCLEOTIDE SEQUENCE [LARGE SCALE GENOMIC DNA]</scope>
    <source>
        <strain evidence="6 7">647</strain>
    </source>
</reference>
<dbReference type="AlphaFoldDB" id="A0A364V7U7"/>
<dbReference type="GO" id="GO:0042597">
    <property type="term" value="C:periplasmic space"/>
    <property type="evidence" value="ECO:0007669"/>
    <property type="project" value="InterPro"/>
</dbReference>
<evidence type="ECO:0000256" key="2">
    <source>
        <dbReference type="ARBA" id="ARBA00023008"/>
    </source>
</evidence>
<dbReference type="GO" id="GO:0046688">
    <property type="term" value="P:response to copper ion"/>
    <property type="evidence" value="ECO:0007669"/>
    <property type="project" value="InterPro"/>
</dbReference>